<evidence type="ECO:0000256" key="6">
    <source>
        <dbReference type="ARBA" id="ARBA00022917"/>
    </source>
</evidence>
<keyword evidence="6 10" id="KW-0648">Protein biosynthesis</keyword>
<dbReference type="HAMAP" id="MF_00121">
    <property type="entry name" value="GatB"/>
    <property type="match status" value="1"/>
</dbReference>
<comment type="catalytic activity">
    <reaction evidence="9 10">
        <text>L-glutamyl-tRNA(Gln) + L-glutamine + ATP + H2O = L-glutaminyl-tRNA(Gln) + L-glutamate + ADP + phosphate + H(+)</text>
        <dbReference type="Rhea" id="RHEA:17521"/>
        <dbReference type="Rhea" id="RHEA-COMP:9681"/>
        <dbReference type="Rhea" id="RHEA-COMP:9684"/>
        <dbReference type="ChEBI" id="CHEBI:15377"/>
        <dbReference type="ChEBI" id="CHEBI:15378"/>
        <dbReference type="ChEBI" id="CHEBI:29985"/>
        <dbReference type="ChEBI" id="CHEBI:30616"/>
        <dbReference type="ChEBI" id="CHEBI:43474"/>
        <dbReference type="ChEBI" id="CHEBI:58359"/>
        <dbReference type="ChEBI" id="CHEBI:78520"/>
        <dbReference type="ChEBI" id="CHEBI:78521"/>
        <dbReference type="ChEBI" id="CHEBI:456216"/>
    </reaction>
</comment>
<evidence type="ECO:0000256" key="3">
    <source>
        <dbReference type="ARBA" id="ARBA00022598"/>
    </source>
</evidence>
<evidence type="ECO:0000256" key="4">
    <source>
        <dbReference type="ARBA" id="ARBA00022741"/>
    </source>
</evidence>
<dbReference type="SUPFAM" id="SSF55931">
    <property type="entry name" value="Glutamine synthetase/guanido kinase"/>
    <property type="match status" value="1"/>
</dbReference>
<comment type="function">
    <text evidence="7 10">Allows the formation of correctly charged Asn-tRNA(Asn) or Gln-tRNA(Gln) through the transamidation of misacylated Asp-tRNA(Asn) or Glu-tRNA(Gln) in organisms which lack either or both of asparaginyl-tRNA or glutaminyl-tRNA synthetases. The reaction takes place in the presence of glutamine and ATP through an activated phospho-Asp-tRNA(Asn) or phospho-Glu-tRNA(Gln).</text>
</comment>
<keyword evidence="4 10" id="KW-0547">Nucleotide-binding</keyword>
<name>A0ABX1VXY7_9FIRM</name>
<dbReference type="Proteomes" id="UP000539052">
    <property type="component" value="Unassembled WGS sequence"/>
</dbReference>
<proteinExistence type="inferred from homology"/>
<evidence type="ECO:0000256" key="8">
    <source>
        <dbReference type="ARBA" id="ARBA00047380"/>
    </source>
</evidence>
<dbReference type="InterPro" id="IPR017958">
    <property type="entry name" value="Gln-tRNA_amidoTrfase_suB_CS"/>
</dbReference>
<comment type="catalytic activity">
    <reaction evidence="8 10">
        <text>L-aspartyl-tRNA(Asn) + L-glutamine + ATP + H2O = L-asparaginyl-tRNA(Asn) + L-glutamate + ADP + phosphate + 2 H(+)</text>
        <dbReference type="Rhea" id="RHEA:14513"/>
        <dbReference type="Rhea" id="RHEA-COMP:9674"/>
        <dbReference type="Rhea" id="RHEA-COMP:9677"/>
        <dbReference type="ChEBI" id="CHEBI:15377"/>
        <dbReference type="ChEBI" id="CHEBI:15378"/>
        <dbReference type="ChEBI" id="CHEBI:29985"/>
        <dbReference type="ChEBI" id="CHEBI:30616"/>
        <dbReference type="ChEBI" id="CHEBI:43474"/>
        <dbReference type="ChEBI" id="CHEBI:58359"/>
        <dbReference type="ChEBI" id="CHEBI:78515"/>
        <dbReference type="ChEBI" id="CHEBI:78516"/>
        <dbReference type="ChEBI" id="CHEBI:456216"/>
    </reaction>
</comment>
<sequence length="477" mass="53698">MSKQYETVIGLEVHVELATKTKIFCSCSTEFGGAPNTHTCPVCTGMPGSLPVLNKQVVEYALAVGLAANCQINQNCKFDRKNYFYPDNPQNYQISQLYLPICHDGYVEIDTAAGKKKIGIHEIHMEEDAGKLIHDEWEDCSLVDFNRSGVPLIEIVSEPDMRSADEVIAYLEKLRLIIQYLGASDCKLQEGSMRADVNLSVREAGASQFGTRTEMKNLNSFKAIARAIEGERKRQIELIEDGKAVVQETRRWDDNKESSHAMRSKEDAKDYRYFPDPDLPPILISDEWIQSIIEKQPELRTEKMARYQEEYSLSEYDADIITGSKHMADIFEQVTAICQKPKEAANWLMVEGMRLLKEHEMEMENMTFSAENLAKLIVLVDNGTINRTVAKEVFEQIFLNDVDPEGYVEEKGLKVVSDEGALKSAIEAILAANPQSVEDYRNGKEKAMGFLVGQTMRSMKGKADPGAVNRILKELLG</sequence>
<dbReference type="NCBIfam" id="TIGR00133">
    <property type="entry name" value="gatB"/>
    <property type="match status" value="1"/>
</dbReference>
<keyword evidence="13" id="KW-1185">Reference proteome</keyword>
<evidence type="ECO:0000313" key="12">
    <source>
        <dbReference type="EMBL" id="NNJ33314.1"/>
    </source>
</evidence>
<feature type="domain" description="Asn/Gln amidotransferase" evidence="11">
    <location>
        <begin position="329"/>
        <end position="476"/>
    </location>
</feature>
<keyword evidence="5 10" id="KW-0067">ATP-binding</keyword>
<dbReference type="InterPro" id="IPR018027">
    <property type="entry name" value="Asn/Gln_amidotransferase"/>
</dbReference>
<dbReference type="InterPro" id="IPR014746">
    <property type="entry name" value="Gln_synth/guanido_kin_cat_dom"/>
</dbReference>
<organism evidence="12 13">
    <name type="scientific">Lacrimispora defluvii</name>
    <dbReference type="NCBI Taxonomy" id="2719233"/>
    <lineage>
        <taxon>Bacteria</taxon>
        <taxon>Bacillati</taxon>
        <taxon>Bacillota</taxon>
        <taxon>Clostridia</taxon>
        <taxon>Lachnospirales</taxon>
        <taxon>Lachnospiraceae</taxon>
        <taxon>Lacrimispora</taxon>
    </lineage>
</organism>
<comment type="subunit">
    <text evidence="2 10">Heterotrimer of A, B and C subunits.</text>
</comment>
<dbReference type="InterPro" id="IPR004413">
    <property type="entry name" value="GatB"/>
</dbReference>
<accession>A0ABX1VXY7</accession>
<evidence type="ECO:0000256" key="5">
    <source>
        <dbReference type="ARBA" id="ARBA00022840"/>
    </source>
</evidence>
<protein>
    <recommendedName>
        <fullName evidence="10">Aspartyl/glutamyl-tRNA(Asn/Gln) amidotransferase subunit B</fullName>
        <shortName evidence="10">Asp/Glu-ADT subunit B</shortName>
        <ecNumber evidence="10">6.3.5.-</ecNumber>
    </recommendedName>
</protein>
<dbReference type="InterPro" id="IPR006075">
    <property type="entry name" value="Asn/Gln-tRNA_Trfase_suB/E_cat"/>
</dbReference>
<dbReference type="InterPro" id="IPR003789">
    <property type="entry name" value="Asn/Gln_tRNA_amidoTrase-B-like"/>
</dbReference>
<keyword evidence="3 10" id="KW-0436">Ligase</keyword>
<dbReference type="Pfam" id="PF02934">
    <property type="entry name" value="GatB_N"/>
    <property type="match status" value="1"/>
</dbReference>
<dbReference type="NCBIfam" id="NF004014">
    <property type="entry name" value="PRK05477.1-4"/>
    <property type="match status" value="1"/>
</dbReference>
<evidence type="ECO:0000313" key="13">
    <source>
        <dbReference type="Proteomes" id="UP000539052"/>
    </source>
</evidence>
<dbReference type="NCBIfam" id="NF004012">
    <property type="entry name" value="PRK05477.1-2"/>
    <property type="match status" value="1"/>
</dbReference>
<dbReference type="Gene3D" id="1.10.150.380">
    <property type="entry name" value="GatB domain, N-terminal subdomain"/>
    <property type="match status" value="1"/>
</dbReference>
<dbReference type="EMBL" id="JAAOXG010000103">
    <property type="protein sequence ID" value="NNJ33314.1"/>
    <property type="molecule type" value="Genomic_DNA"/>
</dbReference>
<dbReference type="InterPro" id="IPR023168">
    <property type="entry name" value="GatB_Yqey_C_2"/>
</dbReference>
<dbReference type="InterPro" id="IPR042114">
    <property type="entry name" value="GatB_C_1"/>
</dbReference>
<gene>
    <name evidence="10 12" type="primary">gatB</name>
    <name evidence="12" type="ORF">G9470_26545</name>
</gene>
<evidence type="ECO:0000256" key="2">
    <source>
        <dbReference type="ARBA" id="ARBA00011123"/>
    </source>
</evidence>
<dbReference type="SMART" id="SM00845">
    <property type="entry name" value="GatB_Yqey"/>
    <property type="match status" value="1"/>
</dbReference>
<dbReference type="PANTHER" id="PTHR11659">
    <property type="entry name" value="GLUTAMYL-TRNA GLN AMIDOTRANSFERASE SUBUNIT B MITOCHONDRIAL AND PROKARYOTIC PET112-RELATED"/>
    <property type="match status" value="1"/>
</dbReference>
<evidence type="ECO:0000256" key="7">
    <source>
        <dbReference type="ARBA" id="ARBA00024799"/>
    </source>
</evidence>
<comment type="caution">
    <text evidence="12">The sequence shown here is derived from an EMBL/GenBank/DDBJ whole genome shotgun (WGS) entry which is preliminary data.</text>
</comment>
<evidence type="ECO:0000256" key="9">
    <source>
        <dbReference type="ARBA" id="ARBA00047913"/>
    </source>
</evidence>
<dbReference type="SUPFAM" id="SSF89095">
    <property type="entry name" value="GatB/YqeY motif"/>
    <property type="match status" value="1"/>
</dbReference>
<evidence type="ECO:0000259" key="11">
    <source>
        <dbReference type="SMART" id="SM00845"/>
    </source>
</evidence>
<reference evidence="12 13" key="1">
    <citation type="submission" date="2020-03" db="EMBL/GenBank/DDBJ databases">
        <title>Genome Sequence of industrial isolate, B5A.</title>
        <authorList>
            <person name="Sharma S."/>
            <person name="Patil P.B."/>
            <person name="Korpole S."/>
        </authorList>
    </citation>
    <scope>NUCLEOTIDE SEQUENCE [LARGE SCALE GENOMIC DNA]</scope>
    <source>
        <strain evidence="12 13">PI-S10-B5A</strain>
    </source>
</reference>
<evidence type="ECO:0000256" key="10">
    <source>
        <dbReference type="HAMAP-Rule" id="MF_00121"/>
    </source>
</evidence>
<dbReference type="PANTHER" id="PTHR11659:SF0">
    <property type="entry name" value="GLUTAMYL-TRNA(GLN) AMIDOTRANSFERASE SUBUNIT B, MITOCHONDRIAL"/>
    <property type="match status" value="1"/>
</dbReference>
<dbReference type="Gene3D" id="1.10.10.410">
    <property type="match status" value="1"/>
</dbReference>
<dbReference type="RefSeq" id="WP_170824330.1">
    <property type="nucleotide sequence ID" value="NZ_JAAOXG010000103.1"/>
</dbReference>
<evidence type="ECO:0000256" key="1">
    <source>
        <dbReference type="ARBA" id="ARBA00005306"/>
    </source>
</evidence>
<comment type="similarity">
    <text evidence="1 10">Belongs to the GatB/GatE family. GatB subfamily.</text>
</comment>
<dbReference type="InterPro" id="IPR017959">
    <property type="entry name" value="Asn/Gln-tRNA_amidoTrfase_suB/E"/>
</dbReference>
<dbReference type="Pfam" id="PF02637">
    <property type="entry name" value="GatB_Yqey"/>
    <property type="match status" value="1"/>
</dbReference>
<dbReference type="EC" id="6.3.5.-" evidence="10"/>
<dbReference type="PROSITE" id="PS01234">
    <property type="entry name" value="GATB"/>
    <property type="match status" value="1"/>
</dbReference>